<dbReference type="PANTHER" id="PTHR36451">
    <property type="entry name" value="PAPS-DEPENDENT SULFOTRANSFERASE STF3"/>
    <property type="match status" value="1"/>
</dbReference>
<evidence type="ECO:0000313" key="1">
    <source>
        <dbReference type="EMBL" id="CAD5124231.1"/>
    </source>
</evidence>
<dbReference type="Gene3D" id="3.40.50.300">
    <property type="entry name" value="P-loop containing nucleotide triphosphate hydrolases"/>
    <property type="match status" value="1"/>
</dbReference>
<gene>
    <name evidence="1" type="ORF">DGYR_LOCUS11805</name>
</gene>
<keyword evidence="2" id="KW-1185">Reference proteome</keyword>
<dbReference type="AlphaFoldDB" id="A0A7I8W6R4"/>
<evidence type="ECO:0000313" key="2">
    <source>
        <dbReference type="Proteomes" id="UP000549394"/>
    </source>
</evidence>
<dbReference type="SUPFAM" id="SSF52540">
    <property type="entry name" value="P-loop containing nucleoside triphosphate hydrolases"/>
    <property type="match status" value="1"/>
</dbReference>
<protein>
    <submittedName>
        <fullName evidence="1">DgyrCDS12526</fullName>
    </submittedName>
</protein>
<sequence length="432" mass="50965">MDIELSFWKILLIKIKLSVINWFGRFCEQFGLIINPLTWDDILSSFDKKDQKGANSDVFLENQKKIINEIRLVKSKAPVRFREGIKYNIRRVIKQRLLMNKLILEDPSIFKIPIVKPVFIIGLPKADTTLLHNIFGLNAKFRVPLAYELRNYSEITSLAIDKDPVYHELNRLIICYKSCISSNYCQMKNMRADKPEECHLIFEHLGLIFEYVYAFSPSDMLTYKKFMKATLNDKPYQFDIYNYYKQIIQMILRNDQDRTKRFVASSSIHLLYLPILVKLFPDAHFILIHRNVYQCILSLCLELEIFLKEDWMINSDHIGRSVLAHFSDYSRIGLRNRRFLEDQGLANRFIDVDYENLKNCDTNGTIQEIYKKLEENISVDDMENLTNFMEEYKGKDDGVESSSLDKFGLTYDKVGSEMVEYIDFMQKLCLNH</sequence>
<organism evidence="1 2">
    <name type="scientific">Dimorphilus gyrociliatus</name>
    <dbReference type="NCBI Taxonomy" id="2664684"/>
    <lineage>
        <taxon>Eukaryota</taxon>
        <taxon>Metazoa</taxon>
        <taxon>Spiralia</taxon>
        <taxon>Lophotrochozoa</taxon>
        <taxon>Annelida</taxon>
        <taxon>Polychaeta</taxon>
        <taxon>Polychaeta incertae sedis</taxon>
        <taxon>Dinophilidae</taxon>
        <taxon>Dimorphilus</taxon>
    </lineage>
</organism>
<dbReference type="InterPro" id="IPR052736">
    <property type="entry name" value="Stf3_sulfotransferase"/>
</dbReference>
<dbReference type="Proteomes" id="UP000549394">
    <property type="component" value="Unassembled WGS sequence"/>
</dbReference>
<reference evidence="1 2" key="1">
    <citation type="submission" date="2020-08" db="EMBL/GenBank/DDBJ databases">
        <authorList>
            <person name="Hejnol A."/>
        </authorList>
    </citation>
    <scope>NUCLEOTIDE SEQUENCE [LARGE SCALE GENOMIC DNA]</scope>
</reference>
<dbReference type="OrthoDB" id="9981851at2759"/>
<dbReference type="EMBL" id="CAJFCJ010000020">
    <property type="protein sequence ID" value="CAD5124231.1"/>
    <property type="molecule type" value="Genomic_DNA"/>
</dbReference>
<proteinExistence type="predicted"/>
<accession>A0A7I8W6R4</accession>
<dbReference type="InterPro" id="IPR027417">
    <property type="entry name" value="P-loop_NTPase"/>
</dbReference>
<name>A0A7I8W6R4_9ANNE</name>
<dbReference type="PANTHER" id="PTHR36451:SF1">
    <property type="entry name" value="OMEGA-HYDROXY-BETA-DIHYDROMENAQUINONE-9 SULFOTRANSFERASE STF3"/>
    <property type="match status" value="1"/>
</dbReference>
<comment type="caution">
    <text evidence="1">The sequence shown here is derived from an EMBL/GenBank/DDBJ whole genome shotgun (WGS) entry which is preliminary data.</text>
</comment>
<dbReference type="Pfam" id="PF13469">
    <property type="entry name" value="Sulfotransfer_3"/>
    <property type="match status" value="1"/>
</dbReference>